<keyword evidence="2" id="KW-1185">Reference proteome</keyword>
<proteinExistence type="predicted"/>
<dbReference type="EMBL" id="SJFN01000013">
    <property type="protein sequence ID" value="TBW37977.1"/>
    <property type="molecule type" value="Genomic_DNA"/>
</dbReference>
<evidence type="ECO:0000313" key="2">
    <source>
        <dbReference type="Proteomes" id="UP000292781"/>
    </source>
</evidence>
<organism evidence="1 2">
    <name type="scientific">Siculibacillus lacustris</name>
    <dbReference type="NCBI Taxonomy" id="1549641"/>
    <lineage>
        <taxon>Bacteria</taxon>
        <taxon>Pseudomonadati</taxon>
        <taxon>Pseudomonadota</taxon>
        <taxon>Alphaproteobacteria</taxon>
        <taxon>Hyphomicrobiales</taxon>
        <taxon>Ancalomicrobiaceae</taxon>
        <taxon>Siculibacillus</taxon>
    </lineage>
</organism>
<dbReference type="RefSeq" id="WP_131309207.1">
    <property type="nucleotide sequence ID" value="NZ_SJFN01000013.1"/>
</dbReference>
<evidence type="ECO:0000313" key="1">
    <source>
        <dbReference type="EMBL" id="TBW37977.1"/>
    </source>
</evidence>
<sequence length="82" mass="8998">MSTLPPVGPLLGEHETAFERAATRRAGEADCRTCGLRSRCISYGWRSPGGLWFENAVVLRPPPGCRGYVGLGPEIRSRFVDH</sequence>
<dbReference type="Proteomes" id="UP000292781">
    <property type="component" value="Unassembled WGS sequence"/>
</dbReference>
<name>A0A4Q9VQ85_9HYPH</name>
<gene>
    <name evidence="1" type="ORF">EYW49_10205</name>
</gene>
<dbReference type="AlphaFoldDB" id="A0A4Q9VQ85"/>
<protein>
    <submittedName>
        <fullName evidence="1">Uncharacterized protein</fullName>
    </submittedName>
</protein>
<accession>A0A4Q9VQ85</accession>
<reference evidence="1 2" key="1">
    <citation type="submission" date="2019-02" db="EMBL/GenBank/DDBJ databases">
        <title>Siculibacillus lacustris gen. nov., sp. nov., a new rosette-forming bacterium isolated from a freshwater crater lake (Lake St. Ana, Romania).</title>
        <authorList>
            <person name="Felfoldi T."/>
            <person name="Marton Z."/>
            <person name="Szabo A."/>
            <person name="Mentes A."/>
            <person name="Boka K."/>
            <person name="Marialigeti K."/>
            <person name="Mathe I."/>
            <person name="Koncz M."/>
            <person name="Schumann P."/>
            <person name="Toth E."/>
        </authorList>
    </citation>
    <scope>NUCLEOTIDE SEQUENCE [LARGE SCALE GENOMIC DNA]</scope>
    <source>
        <strain evidence="1 2">SA-279</strain>
    </source>
</reference>
<comment type="caution">
    <text evidence="1">The sequence shown here is derived from an EMBL/GenBank/DDBJ whole genome shotgun (WGS) entry which is preliminary data.</text>
</comment>